<evidence type="ECO:0000313" key="2">
    <source>
        <dbReference type="EMBL" id="OIR13548.1"/>
    </source>
</evidence>
<protein>
    <submittedName>
        <fullName evidence="2">Uncharacterized protein</fullName>
    </submittedName>
</protein>
<name>A0A1J5TIL9_9ZZZZ</name>
<feature type="transmembrane region" description="Helical" evidence="1">
    <location>
        <begin position="12"/>
        <end position="32"/>
    </location>
</feature>
<organism evidence="2">
    <name type="scientific">mine drainage metagenome</name>
    <dbReference type="NCBI Taxonomy" id="410659"/>
    <lineage>
        <taxon>unclassified sequences</taxon>
        <taxon>metagenomes</taxon>
        <taxon>ecological metagenomes</taxon>
    </lineage>
</organism>
<sequence>METKSKRNPFMLIISAVLVAQALGWFAVVYFAEKHRPQEIPIEQESIP</sequence>
<dbReference type="EMBL" id="MLJW01000014">
    <property type="protein sequence ID" value="OIR13548.1"/>
    <property type="molecule type" value="Genomic_DNA"/>
</dbReference>
<comment type="caution">
    <text evidence="2">The sequence shown here is derived from an EMBL/GenBank/DDBJ whole genome shotgun (WGS) entry which is preliminary data.</text>
</comment>
<reference evidence="2" key="1">
    <citation type="submission" date="2016-10" db="EMBL/GenBank/DDBJ databases">
        <title>Sequence of Gallionella enrichment culture.</title>
        <authorList>
            <person name="Poehlein A."/>
            <person name="Muehling M."/>
            <person name="Daniel R."/>
        </authorList>
    </citation>
    <scope>NUCLEOTIDE SEQUENCE</scope>
</reference>
<proteinExistence type="predicted"/>
<evidence type="ECO:0000256" key="1">
    <source>
        <dbReference type="SAM" id="Phobius"/>
    </source>
</evidence>
<dbReference type="AlphaFoldDB" id="A0A1J5TIL9"/>
<keyword evidence="1" id="KW-0472">Membrane</keyword>
<keyword evidence="1" id="KW-1133">Transmembrane helix</keyword>
<accession>A0A1J5TIL9</accession>
<gene>
    <name evidence="2" type="ORF">GALL_53650</name>
</gene>
<keyword evidence="1" id="KW-0812">Transmembrane</keyword>